<evidence type="ECO:0000313" key="2">
    <source>
        <dbReference type="Proteomes" id="UP000177053"/>
    </source>
</evidence>
<dbReference type="EMBL" id="MGFS01000011">
    <property type="protein sequence ID" value="OGM11770.1"/>
    <property type="molecule type" value="Genomic_DNA"/>
</dbReference>
<organism evidence="1 2">
    <name type="scientific">Candidatus Woesebacteria bacterium RBG_16_34_12</name>
    <dbReference type="NCBI Taxonomy" id="1802480"/>
    <lineage>
        <taxon>Bacteria</taxon>
        <taxon>Candidatus Woeseibacteriota</taxon>
    </lineage>
</organism>
<sequence>MTSKEAETLSLEDAAFRVEQELFDGSDLGAKLVATVHKTSMGSVGNVWYIPSEGEAYRLLPERQMSDEPNALKLVGEVYRLALTTKEKETKDGDFSISMRLGVVGLYSAAKQVAQGLGETI</sequence>
<protein>
    <submittedName>
        <fullName evidence="1">Uncharacterized protein</fullName>
    </submittedName>
</protein>
<dbReference type="AlphaFoldDB" id="A0A1F7X9R8"/>
<evidence type="ECO:0000313" key="1">
    <source>
        <dbReference type="EMBL" id="OGM11770.1"/>
    </source>
</evidence>
<comment type="caution">
    <text evidence="1">The sequence shown here is derived from an EMBL/GenBank/DDBJ whole genome shotgun (WGS) entry which is preliminary data.</text>
</comment>
<reference evidence="1 2" key="1">
    <citation type="journal article" date="2016" name="Nat. Commun.">
        <title>Thousands of microbial genomes shed light on interconnected biogeochemical processes in an aquifer system.</title>
        <authorList>
            <person name="Anantharaman K."/>
            <person name="Brown C.T."/>
            <person name="Hug L.A."/>
            <person name="Sharon I."/>
            <person name="Castelle C.J."/>
            <person name="Probst A.J."/>
            <person name="Thomas B.C."/>
            <person name="Singh A."/>
            <person name="Wilkins M.J."/>
            <person name="Karaoz U."/>
            <person name="Brodie E.L."/>
            <person name="Williams K.H."/>
            <person name="Hubbard S.S."/>
            <person name="Banfield J.F."/>
        </authorList>
    </citation>
    <scope>NUCLEOTIDE SEQUENCE [LARGE SCALE GENOMIC DNA]</scope>
</reference>
<name>A0A1F7X9R8_9BACT</name>
<dbReference type="Proteomes" id="UP000177053">
    <property type="component" value="Unassembled WGS sequence"/>
</dbReference>
<proteinExistence type="predicted"/>
<accession>A0A1F7X9R8</accession>
<gene>
    <name evidence="1" type="ORF">A2Z22_04330</name>
</gene>